<evidence type="ECO:0000313" key="3">
    <source>
        <dbReference type="Proteomes" id="UP001285908"/>
    </source>
</evidence>
<dbReference type="GeneID" id="87875014"/>
<gene>
    <name evidence="2" type="ORF">B0T23DRAFT_383196</name>
</gene>
<reference evidence="2 3" key="1">
    <citation type="journal article" date="2023" name="Mol. Phylogenet. Evol.">
        <title>Genome-scale phylogeny and comparative genomics of the fungal order Sordariales.</title>
        <authorList>
            <person name="Hensen N."/>
            <person name="Bonometti L."/>
            <person name="Westerberg I."/>
            <person name="Brannstrom I.O."/>
            <person name="Guillou S."/>
            <person name="Cros-Aarteil S."/>
            <person name="Calhoun S."/>
            <person name="Haridas S."/>
            <person name="Kuo A."/>
            <person name="Mondo S."/>
            <person name="Pangilinan J."/>
            <person name="Riley R."/>
            <person name="LaButti K."/>
            <person name="Andreopoulos B."/>
            <person name="Lipzen A."/>
            <person name="Chen C."/>
            <person name="Yan M."/>
            <person name="Daum C."/>
            <person name="Ng V."/>
            <person name="Clum A."/>
            <person name="Steindorff A."/>
            <person name="Ohm R.A."/>
            <person name="Martin F."/>
            <person name="Silar P."/>
            <person name="Natvig D.O."/>
            <person name="Lalanne C."/>
            <person name="Gautier V."/>
            <person name="Ament-Velasquez S.L."/>
            <person name="Kruys A."/>
            <person name="Hutchinson M.I."/>
            <person name="Powell A.J."/>
            <person name="Barry K."/>
            <person name="Miller A.N."/>
            <person name="Grigoriev I.V."/>
            <person name="Debuchy R."/>
            <person name="Gladieux P."/>
            <person name="Hiltunen Thoren M."/>
            <person name="Johannesson H."/>
        </authorList>
    </citation>
    <scope>NUCLEOTIDE SEQUENCE [LARGE SCALE GENOMIC DNA]</scope>
    <source>
        <strain evidence="2 3">FGSC 10403</strain>
    </source>
</reference>
<dbReference type="Proteomes" id="UP001285908">
    <property type="component" value="Unassembled WGS sequence"/>
</dbReference>
<keyword evidence="3" id="KW-1185">Reference proteome</keyword>
<keyword evidence="1" id="KW-0812">Transmembrane</keyword>
<feature type="transmembrane region" description="Helical" evidence="1">
    <location>
        <begin position="33"/>
        <end position="52"/>
    </location>
</feature>
<organism evidence="2 3">
    <name type="scientific">Neurospora hispaniola</name>
    <dbReference type="NCBI Taxonomy" id="588809"/>
    <lineage>
        <taxon>Eukaryota</taxon>
        <taxon>Fungi</taxon>
        <taxon>Dikarya</taxon>
        <taxon>Ascomycota</taxon>
        <taxon>Pezizomycotina</taxon>
        <taxon>Sordariomycetes</taxon>
        <taxon>Sordariomycetidae</taxon>
        <taxon>Sordariales</taxon>
        <taxon>Sordariaceae</taxon>
        <taxon>Neurospora</taxon>
    </lineage>
</organism>
<evidence type="ECO:0000313" key="2">
    <source>
        <dbReference type="EMBL" id="KAK3491116.1"/>
    </source>
</evidence>
<dbReference type="RefSeq" id="XP_062692299.1">
    <property type="nucleotide sequence ID" value="XM_062837392.1"/>
</dbReference>
<feature type="transmembrane region" description="Helical" evidence="1">
    <location>
        <begin position="12"/>
        <end position="27"/>
    </location>
</feature>
<accession>A0AAJ0MQQ6</accession>
<dbReference type="EMBL" id="JAULSX010000005">
    <property type="protein sequence ID" value="KAK3491116.1"/>
    <property type="molecule type" value="Genomic_DNA"/>
</dbReference>
<protein>
    <submittedName>
        <fullName evidence="2">Uncharacterized protein</fullName>
    </submittedName>
</protein>
<sequence>MTRQLPLKDIQSFLWFPFSFIITPIAGPPSNPVVCVICGGSSSVTWLSPALLSRFDFCRRRRTRNTLL</sequence>
<keyword evidence="1" id="KW-0472">Membrane</keyword>
<name>A0AAJ0MQQ6_9PEZI</name>
<comment type="caution">
    <text evidence="2">The sequence shown here is derived from an EMBL/GenBank/DDBJ whole genome shotgun (WGS) entry which is preliminary data.</text>
</comment>
<dbReference type="AlphaFoldDB" id="A0AAJ0MQQ6"/>
<proteinExistence type="predicted"/>
<evidence type="ECO:0000256" key="1">
    <source>
        <dbReference type="SAM" id="Phobius"/>
    </source>
</evidence>
<keyword evidence="1" id="KW-1133">Transmembrane helix</keyword>